<name>W6ND18_HAECO</name>
<evidence type="ECO:0000313" key="2">
    <source>
        <dbReference type="EMBL" id="CDL94750.1"/>
    </source>
</evidence>
<feature type="transmembrane region" description="Helical" evidence="1">
    <location>
        <begin position="16"/>
        <end position="35"/>
    </location>
</feature>
<dbReference type="AlphaFoldDB" id="W6ND18"/>
<reference evidence="2" key="1">
    <citation type="submission" date="2013-03" db="EMBL/GenBank/DDBJ databases">
        <authorList>
            <person name="Aslett M."/>
        </authorList>
    </citation>
    <scope>NUCLEOTIDE SEQUENCE [LARGE SCALE GENOMIC DNA]</scope>
    <source>
        <strain evidence="2">ISE/inbred ISE</strain>
    </source>
</reference>
<protein>
    <submittedName>
        <fullName evidence="2">Uncharacterized protein</fullName>
    </submittedName>
</protein>
<reference evidence="2" key="2">
    <citation type="submission" date="2013-05" db="EMBL/GenBank/DDBJ databases">
        <title>The genome and transcriptome of Haemonchus contortus: a key model parasite for drug and vaccine discovery.</title>
        <authorList>
            <person name="Laing R."/>
            <person name="Kikuchi T."/>
            <person name="Martinelli A."/>
            <person name="Tsai I.J."/>
            <person name="Beech R.N."/>
            <person name="Redman E."/>
            <person name="Holroyd N."/>
            <person name="Bartley D.J."/>
            <person name="Beasley H."/>
            <person name="Britton C."/>
            <person name="Curran D."/>
            <person name="Devaney E."/>
            <person name="Gilabert A."/>
            <person name="Jackson F."/>
            <person name="Hunt M."/>
            <person name="Johnston S."/>
            <person name="Kryukov I."/>
            <person name="Li K."/>
            <person name="Morrison A.A."/>
            <person name="Reid A.J."/>
            <person name="Sargison N."/>
            <person name="Saunders G."/>
            <person name="Wasmuth J.D."/>
            <person name="Wolstenholme A."/>
            <person name="Berriman M."/>
            <person name="Gilleard J.S."/>
            <person name="Cotton J.A."/>
        </authorList>
    </citation>
    <scope>NUCLEOTIDE SEQUENCE [LARGE SCALE GENOMIC DNA]</scope>
    <source>
        <strain evidence="2">ISE/inbred ISE</strain>
    </source>
</reference>
<keyword evidence="1" id="KW-0472">Membrane</keyword>
<sequence length="75" mass="8682">MRLSKVQFYLVPHQEMSAALAIVAILICAFLYFYFNNKAEIEAKPSNEVSRLLKVFGKQTVELLVLDNIEHIWLL</sequence>
<organism evidence="2">
    <name type="scientific">Haemonchus contortus</name>
    <name type="common">Barber pole worm</name>
    <dbReference type="NCBI Taxonomy" id="6289"/>
    <lineage>
        <taxon>Eukaryota</taxon>
        <taxon>Metazoa</taxon>
        <taxon>Ecdysozoa</taxon>
        <taxon>Nematoda</taxon>
        <taxon>Chromadorea</taxon>
        <taxon>Rhabditida</taxon>
        <taxon>Rhabditina</taxon>
        <taxon>Rhabditomorpha</taxon>
        <taxon>Strongyloidea</taxon>
        <taxon>Trichostrongylidae</taxon>
        <taxon>Haemonchus</taxon>
    </lineage>
</organism>
<keyword evidence="1" id="KW-0812">Transmembrane</keyword>
<comment type="caution">
    <text evidence="2">The sequence shown here is derived from an EMBL/GenBank/DDBJ whole genome shotgun (WGS) entry which is preliminary data.</text>
</comment>
<gene>
    <name evidence="2" type="ORF">HCOI_01168500</name>
</gene>
<accession>W6ND18</accession>
<keyword evidence="1" id="KW-1133">Transmembrane helix</keyword>
<evidence type="ECO:0000256" key="1">
    <source>
        <dbReference type="SAM" id="Phobius"/>
    </source>
</evidence>
<proteinExistence type="predicted"/>
<dbReference type="EMBL" id="CAVP010058486">
    <property type="protein sequence ID" value="CDL94750.1"/>
    <property type="molecule type" value="Genomic_DNA"/>
</dbReference>